<reference evidence="3 4" key="1">
    <citation type="submission" date="2024-01" db="EMBL/GenBank/DDBJ databases">
        <title>The genome of the rayed Mediterranean limpet Patella caerulea (Linnaeus, 1758).</title>
        <authorList>
            <person name="Anh-Thu Weber A."/>
            <person name="Halstead-Nussloch G."/>
        </authorList>
    </citation>
    <scope>NUCLEOTIDE SEQUENCE [LARGE SCALE GENOMIC DNA]</scope>
    <source>
        <strain evidence="3">AATW-2023a</strain>
        <tissue evidence="3">Whole specimen</tissue>
    </source>
</reference>
<dbReference type="Gene3D" id="1.25.40.10">
    <property type="entry name" value="Tetratricopeptide repeat domain"/>
    <property type="match status" value="5"/>
</dbReference>
<dbReference type="EMBL" id="JAZGQO010000001">
    <property type="protein sequence ID" value="KAK6195197.1"/>
    <property type="molecule type" value="Genomic_DNA"/>
</dbReference>
<dbReference type="Proteomes" id="UP001347796">
    <property type="component" value="Unassembled WGS sequence"/>
</dbReference>
<keyword evidence="1" id="KW-0802">TPR repeat</keyword>
<proteinExistence type="predicted"/>
<dbReference type="AlphaFoldDB" id="A0AAN8KKD3"/>
<gene>
    <name evidence="3" type="ORF">SNE40_000671</name>
</gene>
<feature type="repeat" description="TPR" evidence="1">
    <location>
        <begin position="286"/>
        <end position="319"/>
    </location>
</feature>
<organism evidence="3 4">
    <name type="scientific">Patella caerulea</name>
    <name type="common">Rayed Mediterranean limpet</name>
    <dbReference type="NCBI Taxonomy" id="87958"/>
    <lineage>
        <taxon>Eukaryota</taxon>
        <taxon>Metazoa</taxon>
        <taxon>Spiralia</taxon>
        <taxon>Lophotrochozoa</taxon>
        <taxon>Mollusca</taxon>
        <taxon>Gastropoda</taxon>
        <taxon>Patellogastropoda</taxon>
        <taxon>Patelloidea</taxon>
        <taxon>Patellidae</taxon>
        <taxon>Patella</taxon>
    </lineage>
</organism>
<feature type="repeat" description="TPR" evidence="1">
    <location>
        <begin position="516"/>
        <end position="549"/>
    </location>
</feature>
<name>A0AAN8KKD3_PATCE</name>
<evidence type="ECO:0000313" key="3">
    <source>
        <dbReference type="EMBL" id="KAK6195197.1"/>
    </source>
</evidence>
<evidence type="ECO:0008006" key="5">
    <source>
        <dbReference type="Google" id="ProtNLM"/>
    </source>
</evidence>
<feature type="compositionally biased region" description="Basic and acidic residues" evidence="2">
    <location>
        <begin position="63"/>
        <end position="73"/>
    </location>
</feature>
<feature type="region of interest" description="Disordered" evidence="2">
    <location>
        <begin position="1"/>
        <end position="73"/>
    </location>
</feature>
<dbReference type="PANTHER" id="PTHR45153:SF1">
    <property type="entry name" value="TETRATRICOPEPTIDE REPEAT PROTEIN 16"/>
    <property type="match status" value="1"/>
</dbReference>
<comment type="caution">
    <text evidence="3">The sequence shown here is derived from an EMBL/GenBank/DDBJ whole genome shotgun (WGS) entry which is preliminary data.</text>
</comment>
<evidence type="ECO:0000256" key="1">
    <source>
        <dbReference type="PROSITE-ProRule" id="PRU00339"/>
    </source>
</evidence>
<dbReference type="PROSITE" id="PS50005">
    <property type="entry name" value="TPR"/>
    <property type="match status" value="2"/>
</dbReference>
<keyword evidence="4" id="KW-1185">Reference proteome</keyword>
<accession>A0AAN8KKD3</accession>
<evidence type="ECO:0000313" key="4">
    <source>
        <dbReference type="Proteomes" id="UP001347796"/>
    </source>
</evidence>
<feature type="compositionally biased region" description="Basic and acidic residues" evidence="2">
    <location>
        <begin position="30"/>
        <end position="56"/>
    </location>
</feature>
<feature type="compositionally biased region" description="Basic and acidic residues" evidence="2">
    <location>
        <begin position="1"/>
        <end position="22"/>
    </location>
</feature>
<dbReference type="InterPro" id="IPR019734">
    <property type="entry name" value="TPR_rpt"/>
</dbReference>
<dbReference type="InterPro" id="IPR011990">
    <property type="entry name" value="TPR-like_helical_dom_sf"/>
</dbReference>
<dbReference type="SMART" id="SM00028">
    <property type="entry name" value="TPR"/>
    <property type="match status" value="9"/>
</dbReference>
<protein>
    <recommendedName>
        <fullName evidence="5">Tetratricopeptide repeat protein 16</fullName>
    </recommendedName>
</protein>
<dbReference type="SUPFAM" id="SSF48452">
    <property type="entry name" value="TPR-like"/>
    <property type="match status" value="2"/>
</dbReference>
<sequence length="801" mass="90807">MSAEKDPSEVSKLSFEKEEELKQSTVEPKTGSDHVEVSDTMDPTKEEGVTVVVHEEEGGDTGHQNEVEPPDPRSDPNFVNIHQFFPSLEHSFTKTSTKFAEEQDNRMEAAIKDFVEEDSTVFSEEGNNKQLVLTTQTSNWSTDTWGPDYNNSADRNMDSKTGDENVFATAIDEEALEAAKSKSSKSIFNTEDWPGARSPSPTFEEILINKAVEHFERALELKEKGDHKTAIRLLSKAIALQSGDHLFYVERAESYIQLCDFQSAILNYKKACLIAPNNEHYYSRLAFLYFYLGQLLFDQRLYPESLELFSRASEMKPDNTGYHIRSISCLAALQRHGECLALVNKRLETDKNNSDLLIMRARLHEMFRNTTLCYYDVKDALSIDKNHSVAKEMMCSLERAAEDSKKQAMQLNILGKHREALQKISIAIETNPAVSSYHVLRGALHRKLGDFNSAIDDFLLALDKCDHQEEDPVYIDSQRQLLLTYNDFAVECFNKGFYDEAIILINKAIKGEKREKGLYINRGDCFLKQDELNFALQDYHQALEIDGQDAFIRTRISVIHAEFAHSAYQDKNYNEALSKMSLAIQYNPTVGGYYVSRARTRYMLEDANGARQDLILGMLLDPTNEDIVTILSRLFPGKSVVDIIDSRAADAGRLALRNLMPTASPVRLQPLALPQPADLKNSVDGEKEADDIPAVVPHPPSVPKWKPEKCMPDLKMCMQEQEFNLQFAKAKKKINTKLKDSYHKRKTLKSNAPRMQPLPPSSAKPLYGANLFHRPEMIIKQTPEEKKSTNWKTFGLGIGIK</sequence>
<evidence type="ECO:0000256" key="2">
    <source>
        <dbReference type="SAM" id="MobiDB-lite"/>
    </source>
</evidence>
<dbReference type="PANTHER" id="PTHR45153">
    <property type="entry name" value="TETRATRICOPEPTIDE REPEAT PROTEIN 16"/>
    <property type="match status" value="1"/>
</dbReference>